<evidence type="ECO:0000256" key="1">
    <source>
        <dbReference type="ARBA" id="ARBA00022737"/>
    </source>
</evidence>
<name>A0A926FDE7_9FIRM</name>
<dbReference type="EMBL" id="JACRTE010000007">
    <property type="protein sequence ID" value="MBC8596677.1"/>
    <property type="molecule type" value="Genomic_DNA"/>
</dbReference>
<keyword evidence="1" id="KW-0677">Repeat</keyword>
<sequence length="1112" mass="119901">MKNLKKVLALVVVFAMMLSTVAFAGSFPDVADDADYASAIETLAAMGFFKGDDNGNFNPDATITRAEYAVIVCRLLGIEGSATGKCDFTDAADHWATGYIKMANQYGIVKGYGDGNFGPDDAVKYEEAVKMLVCALGYEPMATSKGGYPTGYIAVASQIGLLDGVSGAAQGTGAARNIVATMTYNALDIPVMEQVGFGTEISYEIMKKNDDHDKSTLLTKMGIYKLGGTILANSKVDYSGSNNKTDAGKIYFAMDDDYDCPESALAFKNDNQTVRNHTFEAGLTDAEDLVATSVILYVSKVSGKWTVQAAEIDGDNTNTLVIKAGDLNDTEKDLTKGDKAKPYIRYYKDGVTSGDGTKVNLNGNYVAAWNNNIADLTALTSDVSATVEFIDWDNDNKYDIVKVSEYMHLIADKVDEKKGIIETLQGTKIDLDIDNDDAIVSIKDANGKALEMTDIANGDVLALLITSKDEKAVRPKLNYAKANYEALDIVVLKDSTVTGAVKEYDADGSDLTISVDGKDYDVATGDAGIYNKSKIDLQAEGTFYIGINGDIVGFEGDKLTSDNYGLILSAYTSSNKSTAPQVTIMTKEGKEVTYDFASSVRFVNPNTGKYIKENTKDKASSDLVSSLEKTTWKDVLSTSKEIRNSFNDAFTDELDEITEANRSAEVAKRLITFKLNSSNEIVEVTPASTDKVTTEDVDFGIASTTATKETYKANGQKLGKYLLADDAVIFDVDFDNPSSTKVSDVSYFVDDNDYTALLYNKDDDGYYGAVAIVAADAVFEDGAGLAIVESKRDTMVDDKEVTKVVAYKDGEKVELIFDDDEYTQKYSDVAPEDFAIGTVFMYTANAEGLVSKYAVVGQTTVASNNTKTFAFNAKFAKNYTADGDKVSVKDGDAFYLGYIMDKTSNDATVTVGVTAAVAGKGYKADKNGDQFTVSKANQYTVTGNAKNTSLSIGSYTYGDIDKYDADKDAAYYVLIRTYEDDEIDIISFDGKAQAKPAKLFGGEDKIVYDATIEDKTYDDVDAAKAAIKVTKKVNDEDAKEVTTGITFGDAVEDTTNTDATVKVYKIAVKVDGKDIKTLTFKVKVVAGGTVGAEIKDEVKTADTVVKADDADL</sequence>
<protein>
    <submittedName>
        <fullName evidence="4">S-layer homology domain-containing protein</fullName>
    </submittedName>
</protein>
<feature type="chain" id="PRO_5037550453" evidence="2">
    <location>
        <begin position="25"/>
        <end position="1112"/>
    </location>
</feature>
<dbReference type="Pfam" id="PF00395">
    <property type="entry name" value="SLH"/>
    <property type="match status" value="2"/>
</dbReference>
<keyword evidence="5" id="KW-1185">Reference proteome</keyword>
<dbReference type="PROSITE" id="PS51272">
    <property type="entry name" value="SLH"/>
    <property type="match status" value="2"/>
</dbReference>
<gene>
    <name evidence="4" type="ORF">H8706_07310</name>
</gene>
<evidence type="ECO:0000313" key="5">
    <source>
        <dbReference type="Proteomes" id="UP000647416"/>
    </source>
</evidence>
<dbReference type="InterPro" id="IPR001119">
    <property type="entry name" value="SLH_dom"/>
</dbReference>
<evidence type="ECO:0000256" key="2">
    <source>
        <dbReference type="SAM" id="SignalP"/>
    </source>
</evidence>
<proteinExistence type="predicted"/>
<organism evidence="4 5">
    <name type="scientific">Qingrenia yutianensis</name>
    <dbReference type="NCBI Taxonomy" id="2763676"/>
    <lineage>
        <taxon>Bacteria</taxon>
        <taxon>Bacillati</taxon>
        <taxon>Bacillota</taxon>
        <taxon>Clostridia</taxon>
        <taxon>Eubacteriales</taxon>
        <taxon>Oscillospiraceae</taxon>
        <taxon>Qingrenia</taxon>
    </lineage>
</organism>
<reference evidence="4" key="1">
    <citation type="submission" date="2020-08" db="EMBL/GenBank/DDBJ databases">
        <title>Genome public.</title>
        <authorList>
            <person name="Liu C."/>
            <person name="Sun Q."/>
        </authorList>
    </citation>
    <scope>NUCLEOTIDE SEQUENCE</scope>
    <source>
        <strain evidence="4">NSJ-50</strain>
    </source>
</reference>
<feature type="domain" description="SLH" evidence="3">
    <location>
        <begin position="83"/>
        <end position="146"/>
    </location>
</feature>
<dbReference type="RefSeq" id="WP_262432108.1">
    <property type="nucleotide sequence ID" value="NZ_JACRTE010000007.1"/>
</dbReference>
<dbReference type="Proteomes" id="UP000647416">
    <property type="component" value="Unassembled WGS sequence"/>
</dbReference>
<evidence type="ECO:0000259" key="3">
    <source>
        <dbReference type="PROSITE" id="PS51272"/>
    </source>
</evidence>
<dbReference type="AlphaFoldDB" id="A0A926FDE7"/>
<comment type="caution">
    <text evidence="4">The sequence shown here is derived from an EMBL/GenBank/DDBJ whole genome shotgun (WGS) entry which is preliminary data.</text>
</comment>
<feature type="domain" description="SLH" evidence="3">
    <location>
        <begin position="23"/>
        <end position="82"/>
    </location>
</feature>
<keyword evidence="2" id="KW-0732">Signal</keyword>
<evidence type="ECO:0000313" key="4">
    <source>
        <dbReference type="EMBL" id="MBC8596677.1"/>
    </source>
</evidence>
<feature type="signal peptide" evidence="2">
    <location>
        <begin position="1"/>
        <end position="24"/>
    </location>
</feature>
<accession>A0A926FDE7</accession>